<dbReference type="Pfam" id="PF03004">
    <property type="entry name" value="Transposase_24"/>
    <property type="match status" value="1"/>
</dbReference>
<evidence type="ECO:0008006" key="5">
    <source>
        <dbReference type="Google" id="ProtNLM"/>
    </source>
</evidence>
<feature type="region of interest" description="Disordered" evidence="2">
    <location>
        <begin position="102"/>
        <end position="157"/>
    </location>
</feature>
<evidence type="ECO:0000313" key="4">
    <source>
        <dbReference type="Proteomes" id="UP001497516"/>
    </source>
</evidence>
<feature type="compositionally biased region" description="Acidic residues" evidence="2">
    <location>
        <begin position="142"/>
        <end position="154"/>
    </location>
</feature>
<protein>
    <recommendedName>
        <fullName evidence="5">Transposase</fullName>
    </recommendedName>
</protein>
<keyword evidence="1" id="KW-0175">Coiled coil</keyword>
<proteinExistence type="predicted"/>
<feature type="compositionally biased region" description="Polar residues" evidence="2">
    <location>
        <begin position="103"/>
        <end position="126"/>
    </location>
</feature>
<dbReference type="AlphaFoldDB" id="A0AAV2CLK2"/>
<dbReference type="EMBL" id="OZ034813">
    <property type="protein sequence ID" value="CAL1357433.1"/>
    <property type="molecule type" value="Genomic_DNA"/>
</dbReference>
<name>A0AAV2CLK2_9ROSI</name>
<dbReference type="Proteomes" id="UP001497516">
    <property type="component" value="Chromosome 1"/>
</dbReference>
<organism evidence="3 4">
    <name type="scientific">Linum trigynum</name>
    <dbReference type="NCBI Taxonomy" id="586398"/>
    <lineage>
        <taxon>Eukaryota</taxon>
        <taxon>Viridiplantae</taxon>
        <taxon>Streptophyta</taxon>
        <taxon>Embryophyta</taxon>
        <taxon>Tracheophyta</taxon>
        <taxon>Spermatophyta</taxon>
        <taxon>Magnoliopsida</taxon>
        <taxon>eudicotyledons</taxon>
        <taxon>Gunneridae</taxon>
        <taxon>Pentapetalae</taxon>
        <taxon>rosids</taxon>
        <taxon>fabids</taxon>
        <taxon>Malpighiales</taxon>
        <taxon>Linaceae</taxon>
        <taxon>Linum</taxon>
    </lineage>
</organism>
<dbReference type="PANTHER" id="PTHR33144">
    <property type="entry name" value="OS10G0409366 PROTEIN-RELATED"/>
    <property type="match status" value="1"/>
</dbReference>
<accession>A0AAV2CLK2</accession>
<evidence type="ECO:0000256" key="2">
    <source>
        <dbReference type="SAM" id="MobiDB-lite"/>
    </source>
</evidence>
<feature type="coiled-coil region" evidence="1">
    <location>
        <begin position="231"/>
        <end position="265"/>
    </location>
</feature>
<reference evidence="3 4" key="1">
    <citation type="submission" date="2024-04" db="EMBL/GenBank/DDBJ databases">
        <authorList>
            <person name="Fracassetti M."/>
        </authorList>
    </citation>
    <scope>NUCLEOTIDE SEQUENCE [LARGE SCALE GENOMIC DNA]</scope>
</reference>
<evidence type="ECO:0000256" key="1">
    <source>
        <dbReference type="SAM" id="Coils"/>
    </source>
</evidence>
<dbReference type="PANTHER" id="PTHR33144:SF25">
    <property type="entry name" value="DUF4216 DOMAIN-CONTAINING PROTEIN"/>
    <property type="match status" value="1"/>
</dbReference>
<evidence type="ECO:0000313" key="3">
    <source>
        <dbReference type="EMBL" id="CAL1357433.1"/>
    </source>
</evidence>
<gene>
    <name evidence="3" type="ORF">LTRI10_LOCUS5066</name>
</gene>
<dbReference type="InterPro" id="IPR004252">
    <property type="entry name" value="Probable_transposase_24"/>
</dbReference>
<sequence length="299" mass="34534">MEIGVICKLMAPIGMFYCILHFSHTNILSRLQSEFDISMTNEAMRLAVDYSLPKRFINFKYHCHKHYLALGADARQTPPENVKMEEWIKLCEHFESDRFKRQSAANKRNKSMQTFAHTTGGKSCSQRMYEMETTDEARNEADMENNDNESDEAEVEPKEIRVYSDTHKRKNGTWVNVQPQKNYEEMKRIHAEAVAEGKILSGAEIVLMVLEKAPSYTRKVSSSSQREKELEARLEETLAVGERQRKEFEDQIHAQQEQIENQQQEIHSQNGIIKGLQASQETLAKYVESLAAKIDGRQV</sequence>
<keyword evidence="4" id="KW-1185">Reference proteome</keyword>